<organism evidence="2 3">
    <name type="scientific">Streptomyces canus</name>
    <dbReference type="NCBI Taxonomy" id="58343"/>
    <lineage>
        <taxon>Bacteria</taxon>
        <taxon>Bacillati</taxon>
        <taxon>Actinomycetota</taxon>
        <taxon>Actinomycetes</taxon>
        <taxon>Kitasatosporales</taxon>
        <taxon>Streptomycetaceae</taxon>
        <taxon>Streptomyces</taxon>
        <taxon>Streptomyces aurantiacus group</taxon>
    </lineage>
</organism>
<accession>A0A101SEK0</accession>
<evidence type="ECO:0000256" key="1">
    <source>
        <dbReference type="SAM" id="Phobius"/>
    </source>
</evidence>
<feature type="transmembrane region" description="Helical" evidence="1">
    <location>
        <begin position="50"/>
        <end position="72"/>
    </location>
</feature>
<dbReference type="Proteomes" id="UP000053669">
    <property type="component" value="Unassembled WGS sequence"/>
</dbReference>
<gene>
    <name evidence="2" type="ORF">AQJ46_13405</name>
</gene>
<protein>
    <submittedName>
        <fullName evidence="2">Uncharacterized protein</fullName>
    </submittedName>
</protein>
<keyword evidence="1" id="KW-0812">Transmembrane</keyword>
<keyword evidence="1" id="KW-1133">Transmembrane helix</keyword>
<dbReference type="STRING" id="58343.AQJ46_13405"/>
<reference evidence="2 3" key="1">
    <citation type="submission" date="2015-10" db="EMBL/GenBank/DDBJ databases">
        <title>Draft genome sequence of Streptomyces canus DSM 40017, type strain for the species Streptomyces canus.</title>
        <authorList>
            <person name="Ruckert C."/>
            <person name="Winkler A."/>
            <person name="Kalinowski J."/>
            <person name="Kampfer P."/>
            <person name="Glaeser S."/>
        </authorList>
    </citation>
    <scope>NUCLEOTIDE SEQUENCE [LARGE SCALE GENOMIC DNA]</scope>
    <source>
        <strain evidence="2 3">DSM 40017</strain>
    </source>
</reference>
<dbReference type="AlphaFoldDB" id="A0A101SEK0"/>
<evidence type="ECO:0000313" key="3">
    <source>
        <dbReference type="Proteomes" id="UP000053669"/>
    </source>
</evidence>
<evidence type="ECO:0000313" key="2">
    <source>
        <dbReference type="EMBL" id="KUN72445.1"/>
    </source>
</evidence>
<dbReference type="EMBL" id="LMWU01000013">
    <property type="protein sequence ID" value="KUN72445.1"/>
    <property type="molecule type" value="Genomic_DNA"/>
</dbReference>
<comment type="caution">
    <text evidence="2">The sequence shown here is derived from an EMBL/GenBank/DDBJ whole genome shotgun (WGS) entry which is preliminary data.</text>
</comment>
<keyword evidence="1" id="KW-0472">Membrane</keyword>
<name>A0A101SEK0_9ACTN</name>
<sequence length="267" mass="28245">MMSTNRETSHDMRDSDIALLLADAADEVEIGIAPYQAVLRGGRRRRARRWAVAAATALVLAGSSATLAVAGLPGGDGGQVATQPLVPVDADPSRVLQTTLATGTDQGSKWRVLIDVWSAPRDEKQAEAQRAAMALRGETPPDAHNASDLIGKITYFVYRGYGDKTTKIMENTVPASDTMTGTDLISGSLPLRPDAKADVRLVIGYIAKTAQRVNCTWTNETATVVEKAGSATGTDVPAIRSAAGSPYNWFVCVAPKGTEYKTAEVIG</sequence>
<proteinExistence type="predicted"/>